<evidence type="ECO:0000256" key="2">
    <source>
        <dbReference type="SAM" id="MobiDB-lite"/>
    </source>
</evidence>
<feature type="transmembrane region" description="Helical" evidence="3">
    <location>
        <begin position="35"/>
        <end position="55"/>
    </location>
</feature>
<dbReference type="EMBL" id="JACIEJ010000009">
    <property type="protein sequence ID" value="MBB3987107.1"/>
    <property type="molecule type" value="Genomic_DNA"/>
</dbReference>
<keyword evidence="3" id="KW-1133">Transmembrane helix</keyword>
<feature type="transmembrane region" description="Helical" evidence="3">
    <location>
        <begin position="197"/>
        <end position="218"/>
    </location>
</feature>
<feature type="region of interest" description="Disordered" evidence="2">
    <location>
        <begin position="1"/>
        <end position="28"/>
    </location>
</feature>
<evidence type="ECO:0000313" key="5">
    <source>
        <dbReference type="Proteomes" id="UP000541426"/>
    </source>
</evidence>
<keyword evidence="3" id="KW-0472">Membrane</keyword>
<sequence length="375" mass="41023">MADEDDDKDNKTEEPTERKLRKAREKGDVASSKEAGNVMAVLSLFAIASFVLPSVSAPLAGVLRNVLETAGAVEIGTGVAGLRDLGLVSWEVLRGVGILLGPLMALMVVGALAGVALQGDVVVAAERLKPKLSKISPISGFKRLFSVAAFVEFFKSVAKVLIVGVIAGWVVLEAVGRIWQTQGLLPEMVFGFVRVEAARMLLITLGFVTVVAVADILWKRFEHRRKQRMSMKDIKDEVKETEGDPLIRSKRMNIRRDRARQRLAQAVPRATVVLTNPTHYAVALKYETGVDMAPVCVAKGADLMAARIRTLARENEVPMVENRPLARALHDVAELDKEIPVEHWEAVAAIIGYVMDLERNIRRAPPDGSSLREDP</sequence>
<dbReference type="Gene3D" id="3.40.1690.10">
    <property type="entry name" value="secretion proteins EscU"/>
    <property type="match status" value="1"/>
</dbReference>
<dbReference type="Gene3D" id="6.10.250.2080">
    <property type="match status" value="1"/>
</dbReference>
<feature type="transmembrane region" description="Helical" evidence="3">
    <location>
        <begin position="98"/>
        <end position="123"/>
    </location>
</feature>
<proteinExistence type="inferred from homology"/>
<reference evidence="4 5" key="1">
    <citation type="submission" date="2020-08" db="EMBL/GenBank/DDBJ databases">
        <title>Genomic Encyclopedia of Type Strains, Phase IV (KMG-IV): sequencing the most valuable type-strain genomes for metagenomic binning, comparative biology and taxonomic classification.</title>
        <authorList>
            <person name="Goeker M."/>
        </authorList>
    </citation>
    <scope>NUCLEOTIDE SEQUENCE [LARGE SCALE GENOMIC DNA]</scope>
    <source>
        <strain evidence="4 5">DSM 102235</strain>
    </source>
</reference>
<evidence type="ECO:0000313" key="4">
    <source>
        <dbReference type="EMBL" id="MBB3987107.1"/>
    </source>
</evidence>
<dbReference type="InterPro" id="IPR006135">
    <property type="entry name" value="T3SS_substrate_exporter"/>
</dbReference>
<comment type="similarity">
    <text evidence="1">Belongs to the type III secretion exporter family.</text>
</comment>
<comment type="caution">
    <text evidence="4">The sequence shown here is derived from an EMBL/GenBank/DDBJ whole genome shotgun (WGS) entry which is preliminary data.</text>
</comment>
<dbReference type="InterPro" id="IPR029025">
    <property type="entry name" value="T3SS_substrate_exporter_C"/>
</dbReference>
<evidence type="ECO:0000256" key="1">
    <source>
        <dbReference type="ARBA" id="ARBA00010690"/>
    </source>
</evidence>
<dbReference type="Proteomes" id="UP000541426">
    <property type="component" value="Unassembled WGS sequence"/>
</dbReference>
<evidence type="ECO:0000256" key="3">
    <source>
        <dbReference type="SAM" id="Phobius"/>
    </source>
</evidence>
<keyword evidence="4" id="KW-0282">Flagellum</keyword>
<dbReference type="PANTHER" id="PTHR30531:SF12">
    <property type="entry name" value="FLAGELLAR BIOSYNTHETIC PROTEIN FLHB"/>
    <property type="match status" value="1"/>
</dbReference>
<name>A0A7W6GTS5_9RHOB</name>
<dbReference type="GO" id="GO:0005886">
    <property type="term" value="C:plasma membrane"/>
    <property type="evidence" value="ECO:0007669"/>
    <property type="project" value="TreeGrafter"/>
</dbReference>
<dbReference type="PRINTS" id="PR00950">
    <property type="entry name" value="TYPE3IMSPROT"/>
</dbReference>
<dbReference type="Pfam" id="PF01312">
    <property type="entry name" value="Bac_export_2"/>
    <property type="match status" value="1"/>
</dbReference>
<dbReference type="SUPFAM" id="SSF160544">
    <property type="entry name" value="EscU C-terminal domain-like"/>
    <property type="match status" value="1"/>
</dbReference>
<feature type="transmembrane region" description="Helical" evidence="3">
    <location>
        <begin position="144"/>
        <end position="172"/>
    </location>
</feature>
<dbReference type="RefSeq" id="WP_183968013.1">
    <property type="nucleotide sequence ID" value="NZ_BAABBZ010000058.1"/>
</dbReference>
<keyword evidence="4" id="KW-0969">Cilium</keyword>
<dbReference type="PANTHER" id="PTHR30531">
    <property type="entry name" value="FLAGELLAR BIOSYNTHETIC PROTEIN FLHB"/>
    <property type="match status" value="1"/>
</dbReference>
<gene>
    <name evidence="4" type="ORF">GGQ68_003453</name>
</gene>
<keyword evidence="3" id="KW-0812">Transmembrane</keyword>
<accession>A0A7W6GTS5</accession>
<dbReference type="GO" id="GO:0009306">
    <property type="term" value="P:protein secretion"/>
    <property type="evidence" value="ECO:0007669"/>
    <property type="project" value="InterPro"/>
</dbReference>
<keyword evidence="5" id="KW-1185">Reference proteome</keyword>
<keyword evidence="4" id="KW-0966">Cell projection</keyword>
<protein>
    <submittedName>
        <fullName evidence="4">Flagellar biosynthetic protein FlhB</fullName>
    </submittedName>
</protein>
<organism evidence="4 5">
    <name type="scientific">Sagittula marina</name>
    <dbReference type="NCBI Taxonomy" id="943940"/>
    <lineage>
        <taxon>Bacteria</taxon>
        <taxon>Pseudomonadati</taxon>
        <taxon>Pseudomonadota</taxon>
        <taxon>Alphaproteobacteria</taxon>
        <taxon>Rhodobacterales</taxon>
        <taxon>Roseobacteraceae</taxon>
        <taxon>Sagittula</taxon>
    </lineage>
</organism>
<feature type="compositionally biased region" description="Basic and acidic residues" evidence="2">
    <location>
        <begin position="8"/>
        <end position="18"/>
    </location>
</feature>
<dbReference type="AlphaFoldDB" id="A0A7W6GTS5"/>